<feature type="domain" description="EamA" evidence="9">
    <location>
        <begin position="159"/>
        <end position="284"/>
    </location>
</feature>
<feature type="region of interest" description="Disordered" evidence="7">
    <location>
        <begin position="305"/>
        <end position="364"/>
    </location>
</feature>
<evidence type="ECO:0000256" key="8">
    <source>
        <dbReference type="SAM" id="Phobius"/>
    </source>
</evidence>
<feature type="transmembrane region" description="Helical" evidence="8">
    <location>
        <begin position="214"/>
        <end position="235"/>
    </location>
</feature>
<dbReference type="InterPro" id="IPR037185">
    <property type="entry name" value="EmrE-like"/>
</dbReference>
<dbReference type="RefSeq" id="WP_205257690.1">
    <property type="nucleotide sequence ID" value="NZ_BAAAPV010000005.1"/>
</dbReference>
<proteinExistence type="inferred from homology"/>
<dbReference type="EMBL" id="JAERWL010000011">
    <property type="protein sequence ID" value="MBM9477566.1"/>
    <property type="molecule type" value="Genomic_DNA"/>
</dbReference>
<evidence type="ECO:0000256" key="4">
    <source>
        <dbReference type="ARBA" id="ARBA00022692"/>
    </source>
</evidence>
<gene>
    <name evidence="10" type="ORF">JL107_14035</name>
</gene>
<feature type="compositionally biased region" description="Basic and acidic residues" evidence="7">
    <location>
        <begin position="305"/>
        <end position="317"/>
    </location>
</feature>
<accession>A0A938YN22</accession>
<feature type="transmembrane region" description="Helical" evidence="8">
    <location>
        <begin position="40"/>
        <end position="60"/>
    </location>
</feature>
<evidence type="ECO:0000313" key="11">
    <source>
        <dbReference type="Proteomes" id="UP000663801"/>
    </source>
</evidence>
<dbReference type="Proteomes" id="UP000663801">
    <property type="component" value="Unassembled WGS sequence"/>
</dbReference>
<comment type="caution">
    <text evidence="10">The sequence shown here is derived from an EMBL/GenBank/DDBJ whole genome shotgun (WGS) entry which is preliminary data.</text>
</comment>
<dbReference type="Gene3D" id="1.10.3730.20">
    <property type="match status" value="1"/>
</dbReference>
<feature type="domain" description="EamA" evidence="9">
    <location>
        <begin position="11"/>
        <end position="145"/>
    </location>
</feature>
<dbReference type="AlphaFoldDB" id="A0A938YN22"/>
<feature type="transmembrane region" description="Helical" evidence="8">
    <location>
        <begin position="183"/>
        <end position="208"/>
    </location>
</feature>
<keyword evidence="4 8" id="KW-0812">Transmembrane</keyword>
<evidence type="ECO:0000256" key="2">
    <source>
        <dbReference type="ARBA" id="ARBA00007362"/>
    </source>
</evidence>
<dbReference type="PANTHER" id="PTHR42920">
    <property type="entry name" value="OS03G0707200 PROTEIN-RELATED"/>
    <property type="match status" value="1"/>
</dbReference>
<comment type="similarity">
    <text evidence="2">Belongs to the EamA transporter family.</text>
</comment>
<evidence type="ECO:0000256" key="6">
    <source>
        <dbReference type="ARBA" id="ARBA00023136"/>
    </source>
</evidence>
<feature type="transmembrane region" description="Helical" evidence="8">
    <location>
        <begin position="269"/>
        <end position="286"/>
    </location>
</feature>
<dbReference type="InterPro" id="IPR000620">
    <property type="entry name" value="EamA_dom"/>
</dbReference>
<keyword evidence="11" id="KW-1185">Reference proteome</keyword>
<evidence type="ECO:0000259" key="9">
    <source>
        <dbReference type="Pfam" id="PF00892"/>
    </source>
</evidence>
<organism evidence="10 11">
    <name type="scientific">Nakamurella flavida</name>
    <dbReference type="NCBI Taxonomy" id="363630"/>
    <lineage>
        <taxon>Bacteria</taxon>
        <taxon>Bacillati</taxon>
        <taxon>Actinomycetota</taxon>
        <taxon>Actinomycetes</taxon>
        <taxon>Nakamurellales</taxon>
        <taxon>Nakamurellaceae</taxon>
        <taxon>Nakamurella</taxon>
    </lineage>
</organism>
<dbReference type="InterPro" id="IPR051258">
    <property type="entry name" value="Diverse_Substrate_Transporter"/>
</dbReference>
<reference evidence="10" key="1">
    <citation type="submission" date="2021-01" db="EMBL/GenBank/DDBJ databases">
        <title>KCTC 19127 draft genome.</title>
        <authorList>
            <person name="An D."/>
        </authorList>
    </citation>
    <scope>NUCLEOTIDE SEQUENCE</scope>
    <source>
        <strain evidence="10">KCTC 19127</strain>
    </source>
</reference>
<feature type="transmembrane region" description="Helical" evidence="8">
    <location>
        <begin position="247"/>
        <end position="263"/>
    </location>
</feature>
<keyword evidence="6 8" id="KW-0472">Membrane</keyword>
<sequence length="364" mass="37854">MTAGRGALTHPGVQAALVAAVLFGAGTPLAKQLLGAVDPWLLAGLLYTGSGIGLGLYRVVRRSPQVRLTRAERWPLAGAVVAGGMLAPVLLMVGLTQLPATGASLLLNAEGVFTAVLAWVVFRENVDRRVALGMLLIVAGAVVLTVAGGVQVGSLLPSLAVLGACLCWGIDNNLTRRVALTDASFLAAVKGLVAGPVNLLLAFTLGAALPPVGAAVGAMAVGLVAYGVSLVLFIVGLRHVGTARAGAYFSVAPFFGAVLAVVLGEAVTWALVAAGLLMAVGVWLHLQERHDHPHTHEVLTHEHWHTHDDHHDHEHGPGDGGAWDGRVGTAAGSGRAVRHRHEHTHPAQTHSHPHYPDSHHPHRH</sequence>
<feature type="compositionally biased region" description="Basic and acidic residues" evidence="7">
    <location>
        <begin position="354"/>
        <end position="364"/>
    </location>
</feature>
<evidence type="ECO:0000256" key="7">
    <source>
        <dbReference type="SAM" id="MobiDB-lite"/>
    </source>
</evidence>
<protein>
    <submittedName>
        <fullName evidence="10">DMT family transporter</fullName>
    </submittedName>
</protein>
<feature type="transmembrane region" description="Helical" evidence="8">
    <location>
        <begin position="76"/>
        <end position="96"/>
    </location>
</feature>
<dbReference type="PANTHER" id="PTHR42920:SF11">
    <property type="entry name" value="INNER MEMBRANE PROTEIN YTFF"/>
    <property type="match status" value="1"/>
</dbReference>
<dbReference type="Pfam" id="PF00892">
    <property type="entry name" value="EamA"/>
    <property type="match status" value="2"/>
</dbReference>
<dbReference type="SUPFAM" id="SSF103481">
    <property type="entry name" value="Multidrug resistance efflux transporter EmrE"/>
    <property type="match status" value="2"/>
</dbReference>
<evidence type="ECO:0000256" key="3">
    <source>
        <dbReference type="ARBA" id="ARBA00022475"/>
    </source>
</evidence>
<evidence type="ECO:0000256" key="5">
    <source>
        <dbReference type="ARBA" id="ARBA00022989"/>
    </source>
</evidence>
<feature type="transmembrane region" description="Helical" evidence="8">
    <location>
        <begin position="129"/>
        <end position="148"/>
    </location>
</feature>
<feature type="transmembrane region" description="Helical" evidence="8">
    <location>
        <begin position="154"/>
        <end position="171"/>
    </location>
</feature>
<keyword evidence="5 8" id="KW-1133">Transmembrane helix</keyword>
<comment type="subcellular location">
    <subcellularLocation>
        <location evidence="1">Cell membrane</location>
        <topology evidence="1">Multi-pass membrane protein</topology>
    </subcellularLocation>
</comment>
<name>A0A938YN22_9ACTN</name>
<evidence type="ECO:0000313" key="10">
    <source>
        <dbReference type="EMBL" id="MBM9477566.1"/>
    </source>
</evidence>
<evidence type="ECO:0000256" key="1">
    <source>
        <dbReference type="ARBA" id="ARBA00004651"/>
    </source>
</evidence>
<keyword evidence="3" id="KW-1003">Cell membrane</keyword>
<dbReference type="GO" id="GO:0005886">
    <property type="term" value="C:plasma membrane"/>
    <property type="evidence" value="ECO:0007669"/>
    <property type="project" value="UniProtKB-SubCell"/>
</dbReference>
<feature type="transmembrane region" description="Helical" evidence="8">
    <location>
        <begin position="102"/>
        <end position="122"/>
    </location>
</feature>